<dbReference type="Proteomes" id="UP000246715">
    <property type="component" value="Segment"/>
</dbReference>
<evidence type="ECO:0000313" key="1">
    <source>
        <dbReference type="EMBL" id="ABT14040.1"/>
    </source>
</evidence>
<organismHost>
    <name type="scientific">Paramecium bursaria</name>
    <dbReference type="NCBI Taxonomy" id="74790"/>
</organismHost>
<sequence>MLIMFWIREGSILPPIMLDIIEGSIPMDFVREPMSMSFILDRSICCTRSITSVNRVSMFSSPCCIFSENSCARVSIPDMSSLGVLSSAVASMTRVER</sequence>
<proteinExistence type="predicted"/>
<dbReference type="EMBL" id="DQ491001">
    <property type="protein sequence ID" value="ABT14040.1"/>
    <property type="molecule type" value="Genomic_DNA"/>
</dbReference>
<reference evidence="1 2" key="1">
    <citation type="journal article" date="2007" name="Virology">
        <title>Sequence and annotation of the 314-kb MT325 and the 321-kb FR483 viruses that infect Chlorella Pbi.</title>
        <authorList>
            <person name="Fitzgerald L.A."/>
            <person name="Graves M.V."/>
            <person name="Li X."/>
            <person name="Feldblyum T."/>
            <person name="Hartigan J."/>
            <person name="Van Etten J.L."/>
        </authorList>
    </citation>
    <scope>NUCLEOTIDE SEQUENCE [LARGE SCALE GENOMIC DNA]</scope>
    <source>
        <strain evidence="1 2">MT325</strain>
    </source>
</reference>
<name>A7IUL6_PBCVM</name>
<evidence type="ECO:0000313" key="2">
    <source>
        <dbReference type="Proteomes" id="UP000246715"/>
    </source>
</evidence>
<organism evidence="1 2">
    <name type="scientific">Paramecium bursaria Chlorella virus MT325</name>
    <name type="common">PBCV-MT325</name>
    <dbReference type="NCBI Taxonomy" id="346932"/>
    <lineage>
        <taxon>Viruses</taxon>
        <taxon>Varidnaviria</taxon>
        <taxon>Bamfordvirae</taxon>
        <taxon>Nucleocytoviricota</taxon>
        <taxon>Megaviricetes</taxon>
        <taxon>Algavirales</taxon>
        <taxon>Phycodnaviridae</taxon>
        <taxon>Chlorovirus</taxon>
        <taxon>Chlorovirus conductrix</taxon>
        <taxon>Paramecium bursaria Chlorella virus A1</taxon>
    </lineage>
</organism>
<accession>A7IUL6</accession>
<gene>
    <name evidence="1" type="primary">m486L</name>
    <name evidence="1" type="ORF">MT325_m486L</name>
</gene>
<protein>
    <submittedName>
        <fullName evidence="1">Uncharacterized protein m486L</fullName>
    </submittedName>
</protein>